<evidence type="ECO:0000313" key="3">
    <source>
        <dbReference type="EMBL" id="AGA90821.1"/>
    </source>
</evidence>
<evidence type="ECO:0000313" key="4">
    <source>
        <dbReference type="Proteomes" id="UP000010816"/>
    </source>
</evidence>
<protein>
    <recommendedName>
        <fullName evidence="2">Conserved hypothetical protein CHP02391 domain-containing protein</fullName>
    </recommendedName>
</protein>
<keyword evidence="4" id="KW-1185">Reference proteome</keyword>
<dbReference type="Pfam" id="PF09509">
    <property type="entry name" value="Hypoth_Ymh"/>
    <property type="match status" value="1"/>
</dbReference>
<accession>L0GXW9</accession>
<dbReference type="InterPro" id="IPR012654">
    <property type="entry name" value="CHP02391"/>
</dbReference>
<gene>
    <name evidence="3" type="ORF">Thimo_2068</name>
</gene>
<dbReference type="AlphaFoldDB" id="L0GXW9"/>
<dbReference type="EMBL" id="CP003051">
    <property type="protein sequence ID" value="AGA90821.1"/>
    <property type="molecule type" value="Genomic_DNA"/>
</dbReference>
<name>L0GXW9_9GAMM</name>
<dbReference type="Proteomes" id="UP000010816">
    <property type="component" value="Chromosome"/>
</dbReference>
<reference evidence="3 4" key="1">
    <citation type="submission" date="2011-09" db="EMBL/GenBank/DDBJ databases">
        <title>Complete sequence of chromosome of Thioflavicoccus mobilis 8321.</title>
        <authorList>
            <consortium name="US DOE Joint Genome Institute"/>
            <person name="Lucas S."/>
            <person name="Han J."/>
            <person name="Lapidus A."/>
            <person name="Cheng J.-F."/>
            <person name="Goodwin L."/>
            <person name="Pitluck S."/>
            <person name="Peters L."/>
            <person name="Ovchinnikova G."/>
            <person name="Lu M."/>
            <person name="Detter J.C."/>
            <person name="Han C."/>
            <person name="Tapia R."/>
            <person name="Land M."/>
            <person name="Hauser L."/>
            <person name="Kyrpides N."/>
            <person name="Ivanova N."/>
            <person name="Pagani I."/>
            <person name="Vogl K."/>
            <person name="Liu Z."/>
            <person name="Imhoff J."/>
            <person name="Thiel V."/>
            <person name="Frigaard N.-U."/>
            <person name="Bryant D."/>
            <person name="Woyke T."/>
        </authorList>
    </citation>
    <scope>NUCLEOTIDE SEQUENCE [LARGE SCALE GENOMIC DNA]</scope>
    <source>
        <strain evidence="3 4">8321</strain>
    </source>
</reference>
<proteinExistence type="predicted"/>
<evidence type="ECO:0000259" key="2">
    <source>
        <dbReference type="Pfam" id="PF09509"/>
    </source>
</evidence>
<evidence type="ECO:0000256" key="1">
    <source>
        <dbReference type="SAM" id="MobiDB-lite"/>
    </source>
</evidence>
<feature type="region of interest" description="Disordered" evidence="1">
    <location>
        <begin position="257"/>
        <end position="278"/>
    </location>
</feature>
<sequence>MLQYGDHIVTATLLTSGHYHSLLLLVGEGYKFAVKTGFTSGYSGEGPKALSRILQLLLEHGAEVEEVEVDEAVLERVDASALTERDLEIIFSSKAVRPYRISDYIYDAQPCSRSLGMHWGSFPSVVPFAIIDRRIADLALNFYLDPNGTLLQGFRRLEDIIRQRTASKEHGARLLSQAFRGEGARLTWEDVQPSELVGRVNLFTGAYMAHRNPRAHQELEDSAPGLLSESFYSIIYSSLSPRRCQKIFRTNDARVTPNQSMQPTKKCGAADRLRRDVE</sequence>
<feature type="compositionally biased region" description="Basic and acidic residues" evidence="1">
    <location>
        <begin position="268"/>
        <end position="278"/>
    </location>
</feature>
<dbReference type="eggNOG" id="ENOG5032DGW">
    <property type="taxonomic scope" value="Bacteria"/>
</dbReference>
<dbReference type="HOGENOM" id="CLU_1000910_0_0_6"/>
<dbReference type="KEGG" id="tmb:Thimo_2068"/>
<feature type="domain" description="Conserved hypothetical protein CHP02391" evidence="2">
    <location>
        <begin position="152"/>
        <end position="220"/>
    </location>
</feature>
<organism evidence="3 4">
    <name type="scientific">Thioflavicoccus mobilis 8321</name>
    <dbReference type="NCBI Taxonomy" id="765912"/>
    <lineage>
        <taxon>Bacteria</taxon>
        <taxon>Pseudomonadati</taxon>
        <taxon>Pseudomonadota</taxon>
        <taxon>Gammaproteobacteria</taxon>
        <taxon>Chromatiales</taxon>
        <taxon>Chromatiaceae</taxon>
        <taxon>Thioflavicoccus</taxon>
    </lineage>
</organism>